<name>A0ACC0BP36_CATRO</name>
<comment type="caution">
    <text evidence="1">The sequence shown here is derived from an EMBL/GenBank/DDBJ whole genome shotgun (WGS) entry which is preliminary data.</text>
</comment>
<evidence type="ECO:0000313" key="1">
    <source>
        <dbReference type="EMBL" id="KAI5674336.1"/>
    </source>
</evidence>
<keyword evidence="2" id="KW-1185">Reference proteome</keyword>
<reference evidence="2" key="1">
    <citation type="journal article" date="2023" name="Nat. Plants">
        <title>Single-cell RNA sequencing provides a high-resolution roadmap for understanding the multicellular compartmentation of specialized metabolism.</title>
        <authorList>
            <person name="Sun S."/>
            <person name="Shen X."/>
            <person name="Li Y."/>
            <person name="Li Y."/>
            <person name="Wang S."/>
            <person name="Li R."/>
            <person name="Zhang H."/>
            <person name="Shen G."/>
            <person name="Guo B."/>
            <person name="Wei J."/>
            <person name="Xu J."/>
            <person name="St-Pierre B."/>
            <person name="Chen S."/>
            <person name="Sun C."/>
        </authorList>
    </citation>
    <scope>NUCLEOTIDE SEQUENCE [LARGE SCALE GENOMIC DNA]</scope>
</reference>
<proteinExistence type="predicted"/>
<evidence type="ECO:0000313" key="2">
    <source>
        <dbReference type="Proteomes" id="UP001060085"/>
    </source>
</evidence>
<organism evidence="1 2">
    <name type="scientific">Catharanthus roseus</name>
    <name type="common">Madagascar periwinkle</name>
    <name type="synonym">Vinca rosea</name>
    <dbReference type="NCBI Taxonomy" id="4058"/>
    <lineage>
        <taxon>Eukaryota</taxon>
        <taxon>Viridiplantae</taxon>
        <taxon>Streptophyta</taxon>
        <taxon>Embryophyta</taxon>
        <taxon>Tracheophyta</taxon>
        <taxon>Spermatophyta</taxon>
        <taxon>Magnoliopsida</taxon>
        <taxon>eudicotyledons</taxon>
        <taxon>Gunneridae</taxon>
        <taxon>Pentapetalae</taxon>
        <taxon>asterids</taxon>
        <taxon>lamiids</taxon>
        <taxon>Gentianales</taxon>
        <taxon>Apocynaceae</taxon>
        <taxon>Rauvolfioideae</taxon>
        <taxon>Vinceae</taxon>
        <taxon>Catharanthinae</taxon>
        <taxon>Catharanthus</taxon>
    </lineage>
</organism>
<dbReference type="Proteomes" id="UP001060085">
    <property type="component" value="Linkage Group LG03"/>
</dbReference>
<sequence>MKSNTSSFFLFFGIIFFHGNYKNELEPNQTNAFAWTLLCDTKPSEERSRVLSFNGGSSRNCSGDFLSAGFRSVFDRRDMGNPKQKWTSEEEEALRAGVRKHGTGKWKNIQRDPEFSHLLNSRSNIDLKDKWRNLTVSASNGTGSRDKSKGQKLKLLTDAPAAPLPSSQAALTPSIPISHDVSVDIADDGSKGSDAKAASRYNEMVYEALSALKDPNGSDTSAIVNFIEQRHEVPQNFRRLLTGRLRRLCSQEKLEKVGNCYRIKKETQTEKVPPPKPKETVQARQERSTGYLGNTIEEAAFTAAHRVADAENKSTIAAEAAKESERISRMTEEADALVLVATEFLETEYSSWAGVEVAQLRRVLLLAKQATMLYEMGSLEDDNVDLVKFSYMEFPVCRLQDRDTLDLGRFGRKEVRMLGTSGKEGERQKKVSFLKLFSFADGLDMVLMAAGTIAAFGNGLSQPFMTVIFGQLINSIGADMYSKSVLHEVGKVSLKFVYLGVFAGIATVIQISCWMVTGERQATRIRCLYLKTILRQEIGFFDTETSTGEVVGRMSGDTILIQEAMGEKVGKFIQFASTFLGGFIIAFVKGWLLALVLTACLPLFVIVGGCMSLFISKMSGHAQIAYAEAENVLEQTVGGIRTVVSFAGEKLAIQKYDSKLQKDYKTTVNQGLVLGLAFGSFCLIMFSMYGFAIWYGSKLIVEKGYKSGDVLNVMISILIGGISIGQAPPCATAFAAGQAAAFKMFETIKRKPRIDAYNTSGVVLEDMRGEIELKDIYFRYPSRPEVQIFAGFSLNIPSGTSAALVGHSGSGKSTVISLVERFYDPDAGEVLIDGVNLKEMRLGWLREKVALVSQEPILFATTIKENILYGKANATASEIRTAIMLANAGKFIDKLPQGLGTLVGERGTQLSGGQKQRIAIARAILKNPKILLLDEATSALDVESEQKIQRALQNVMSNRTTVVVAHRLTTIRNADLIAVVQTGKIVEQGMYFRNNFRTPFPGNKILGTHDELCKNPTGAYSQLLRMPEGSKQTENTRWRGKEKLDAALVGDDNVSWSSSTSSGHSITLSYDGIPDTVEIHNDLEKDGREKGKNKGSLIARLAKLNKPEAPALLLGSIAACFYGVVLPIYGLLISKSITIMFEPPHELRKDAKFWSLMCVGLGVFCLMVVPVQNYLFGVAGAKLIQRIRSLSFKKVVHQEISWFDDPKNSSGAVGARLSSDASILRSLVGDALALIVQNISTIMAGLVIAFNANWRLAFIILAPIPLIGMEEFLKFKFIHGFSGDVKAMYEEASQVASDAIGSIRTVASFCAEDKVVEMYQNKCRAPMKRGIKLGILSGAGLGFGNMAYHCSNGFCFYMGAVLVTHGQATFQEVFKIFFSLFLSAIAVSQSIALAPDINKVKASAVSVFQILDSKQKIDSSSDKGEIPETVRGDIELQHVSFKYPTRPDIQIFQDLCLTVPSGKTVALVGESGCGKSTVISLIERFYDPDSGHIYLDGFDLSTLNLSWLRQEIGLVSQEPLLFNETIRTNIAYGKQGEISSEEEIVAAARISNAHEFISALPNGYETSVGERGVRLSGGQKQRIAIARAILKDPKILLLDEATSAVDAESERIVQDALNKVMVNRSAVVVAHRLGTIRGADEILVIKNGVVFEKGRHEELMKIEGGVYASLVALQLDSA</sequence>
<gene>
    <name evidence="1" type="ORF">M9H77_14700</name>
</gene>
<dbReference type="EMBL" id="CM044703">
    <property type="protein sequence ID" value="KAI5674336.1"/>
    <property type="molecule type" value="Genomic_DNA"/>
</dbReference>
<protein>
    <submittedName>
        <fullName evidence="1">Uncharacterized protein</fullName>
    </submittedName>
</protein>
<accession>A0ACC0BP36</accession>